<keyword evidence="2" id="KW-1185">Reference proteome</keyword>
<dbReference type="AlphaFoldDB" id="A0AAD4WQJ8"/>
<comment type="caution">
    <text evidence="1">The sequence shown here is derived from an EMBL/GenBank/DDBJ whole genome shotgun (WGS) entry which is preliminary data.</text>
</comment>
<dbReference type="Proteomes" id="UP001054821">
    <property type="component" value="Chromosome 2"/>
</dbReference>
<accession>A0AAD4WQJ8</accession>
<sequence length="202" mass="22988">MTPKSPQSKPNPVAEDSVTTLCITKLSKAKFPTGLETIYWSTSQLSLVCERATASDVNPSRLLFRIDNLRPKLLTSKNQTIVNLGEEYLPSKFFSCLRLVRTFTIYLSIKWLFWPEMFNISETVSGRAAFYKTITIHIDSREVGKWLELRLCLDGRFQLGLDWTRLGQPVLFVTSNARLAYKSIPKLDFGRALSSLHACEAF</sequence>
<reference evidence="1 2" key="1">
    <citation type="journal article" date="2022" name="G3 (Bethesda)">
        <title>Whole-genome sequence and methylome profiling of the almond [Prunus dulcis (Mill.) D.A. Webb] cultivar 'Nonpareil'.</title>
        <authorList>
            <person name="D'Amico-Willman K.M."/>
            <person name="Ouma W.Z."/>
            <person name="Meulia T."/>
            <person name="Sideli G.M."/>
            <person name="Gradziel T.M."/>
            <person name="Fresnedo-Ramirez J."/>
        </authorList>
    </citation>
    <scope>NUCLEOTIDE SEQUENCE [LARGE SCALE GENOMIC DNA]</scope>
    <source>
        <strain evidence="1">Clone GOH B32 T37-40</strain>
    </source>
</reference>
<proteinExistence type="predicted"/>
<dbReference type="EMBL" id="JAJFAZ020000002">
    <property type="protein sequence ID" value="KAI5347503.1"/>
    <property type="molecule type" value="Genomic_DNA"/>
</dbReference>
<organism evidence="1 2">
    <name type="scientific">Prunus dulcis</name>
    <name type="common">Almond</name>
    <name type="synonym">Amygdalus dulcis</name>
    <dbReference type="NCBI Taxonomy" id="3755"/>
    <lineage>
        <taxon>Eukaryota</taxon>
        <taxon>Viridiplantae</taxon>
        <taxon>Streptophyta</taxon>
        <taxon>Embryophyta</taxon>
        <taxon>Tracheophyta</taxon>
        <taxon>Spermatophyta</taxon>
        <taxon>Magnoliopsida</taxon>
        <taxon>eudicotyledons</taxon>
        <taxon>Gunneridae</taxon>
        <taxon>Pentapetalae</taxon>
        <taxon>rosids</taxon>
        <taxon>fabids</taxon>
        <taxon>Rosales</taxon>
        <taxon>Rosaceae</taxon>
        <taxon>Amygdaloideae</taxon>
        <taxon>Amygdaleae</taxon>
        <taxon>Prunus</taxon>
    </lineage>
</organism>
<evidence type="ECO:0000313" key="2">
    <source>
        <dbReference type="Proteomes" id="UP001054821"/>
    </source>
</evidence>
<gene>
    <name evidence="1" type="ORF">L3X38_015382</name>
</gene>
<protein>
    <submittedName>
        <fullName evidence="1">Uncharacterized protein</fullName>
    </submittedName>
</protein>
<evidence type="ECO:0000313" key="1">
    <source>
        <dbReference type="EMBL" id="KAI5347503.1"/>
    </source>
</evidence>
<name>A0AAD4WQJ8_PRUDU</name>